<name>X0SEG8_9ZZZZ</name>
<dbReference type="EMBL" id="BARS01000196">
    <property type="protein sequence ID" value="GAF73491.1"/>
    <property type="molecule type" value="Genomic_DNA"/>
</dbReference>
<protein>
    <submittedName>
        <fullName evidence="1">Uncharacterized protein</fullName>
    </submittedName>
</protein>
<accession>X0SEG8</accession>
<comment type="caution">
    <text evidence="1">The sequence shown here is derived from an EMBL/GenBank/DDBJ whole genome shotgun (WGS) entry which is preliminary data.</text>
</comment>
<proteinExistence type="predicted"/>
<sequence length="43" mass="4729">MVRGNNTDANGTIFKSSTVDAVWKKGQIIKDVNPDHVRKDICG</sequence>
<dbReference type="AlphaFoldDB" id="X0SEG8"/>
<organism evidence="1">
    <name type="scientific">marine sediment metagenome</name>
    <dbReference type="NCBI Taxonomy" id="412755"/>
    <lineage>
        <taxon>unclassified sequences</taxon>
        <taxon>metagenomes</taxon>
        <taxon>ecological metagenomes</taxon>
    </lineage>
</organism>
<gene>
    <name evidence="1" type="ORF">S01H1_00546</name>
</gene>
<reference evidence="1" key="1">
    <citation type="journal article" date="2014" name="Front. Microbiol.">
        <title>High frequency of phylogenetically diverse reductive dehalogenase-homologous genes in deep subseafloor sedimentary metagenomes.</title>
        <authorList>
            <person name="Kawai M."/>
            <person name="Futagami T."/>
            <person name="Toyoda A."/>
            <person name="Takaki Y."/>
            <person name="Nishi S."/>
            <person name="Hori S."/>
            <person name="Arai W."/>
            <person name="Tsubouchi T."/>
            <person name="Morono Y."/>
            <person name="Uchiyama I."/>
            <person name="Ito T."/>
            <person name="Fujiyama A."/>
            <person name="Inagaki F."/>
            <person name="Takami H."/>
        </authorList>
    </citation>
    <scope>NUCLEOTIDE SEQUENCE</scope>
    <source>
        <strain evidence="1">Expedition CK06-06</strain>
    </source>
</reference>
<feature type="non-terminal residue" evidence="1">
    <location>
        <position position="43"/>
    </location>
</feature>
<evidence type="ECO:0000313" key="1">
    <source>
        <dbReference type="EMBL" id="GAF73491.1"/>
    </source>
</evidence>